<organism evidence="1 2">
    <name type="scientific">Hymenobacter luteus</name>
    <dbReference type="NCBI Taxonomy" id="1411122"/>
    <lineage>
        <taxon>Bacteria</taxon>
        <taxon>Pseudomonadati</taxon>
        <taxon>Bacteroidota</taxon>
        <taxon>Cytophagia</taxon>
        <taxon>Cytophagales</taxon>
        <taxon>Hymenobacteraceae</taxon>
        <taxon>Hymenobacter</taxon>
    </lineage>
</organism>
<protein>
    <submittedName>
        <fullName evidence="1">Uncharacterized protein</fullName>
    </submittedName>
</protein>
<name>A0A7W9WC69_9BACT</name>
<evidence type="ECO:0000313" key="2">
    <source>
        <dbReference type="Proteomes" id="UP000532746"/>
    </source>
</evidence>
<proteinExistence type="predicted"/>
<accession>A0A7W9WC69</accession>
<dbReference type="Proteomes" id="UP000532746">
    <property type="component" value="Unassembled WGS sequence"/>
</dbReference>
<gene>
    <name evidence="1" type="ORF">HNQ93_002613</name>
</gene>
<dbReference type="EMBL" id="JACHGG010000003">
    <property type="protein sequence ID" value="MBB6059753.1"/>
    <property type="molecule type" value="Genomic_DNA"/>
</dbReference>
<dbReference type="AlphaFoldDB" id="A0A7W9WC69"/>
<evidence type="ECO:0000313" key="1">
    <source>
        <dbReference type="EMBL" id="MBB6059753.1"/>
    </source>
</evidence>
<reference evidence="1 2" key="1">
    <citation type="submission" date="2020-08" db="EMBL/GenBank/DDBJ databases">
        <title>Genomic Encyclopedia of Type Strains, Phase IV (KMG-IV): sequencing the most valuable type-strain genomes for metagenomic binning, comparative biology and taxonomic classification.</title>
        <authorList>
            <person name="Goeker M."/>
        </authorList>
    </citation>
    <scope>NUCLEOTIDE SEQUENCE [LARGE SCALE GENOMIC DNA]</scope>
    <source>
        <strain evidence="1 2">DSM 26718</strain>
    </source>
</reference>
<keyword evidence="2" id="KW-1185">Reference proteome</keyword>
<sequence>MICPVASLQKRITVLNAVQFLAGAVAWFPTPGCAGKVVCAAWEAS</sequence>
<comment type="caution">
    <text evidence="1">The sequence shown here is derived from an EMBL/GenBank/DDBJ whole genome shotgun (WGS) entry which is preliminary data.</text>
</comment>